<reference evidence="9 10" key="1">
    <citation type="journal article" date="2015" name="Nature">
        <title>rRNA introns, odd ribosomes, and small enigmatic genomes across a large radiation of phyla.</title>
        <authorList>
            <person name="Brown C.T."/>
            <person name="Hug L.A."/>
            <person name="Thomas B.C."/>
            <person name="Sharon I."/>
            <person name="Castelle C.J."/>
            <person name="Singh A."/>
            <person name="Wilkins M.J."/>
            <person name="Williams K.H."/>
            <person name="Banfield J.F."/>
        </authorList>
    </citation>
    <scope>NUCLEOTIDE SEQUENCE [LARGE SCALE GENOMIC DNA]</scope>
</reference>
<dbReference type="PANTHER" id="PTHR33991">
    <property type="entry name" value="DNA REPAIR PROTEIN RECO"/>
    <property type="match status" value="1"/>
</dbReference>
<organism evidence="9 10">
    <name type="scientific">Candidatus Magasanikbacteria bacterium GW2011_GWA2_45_39</name>
    <dbReference type="NCBI Taxonomy" id="1619041"/>
    <lineage>
        <taxon>Bacteria</taxon>
        <taxon>Candidatus Magasanikiibacteriota</taxon>
    </lineage>
</organism>
<evidence type="ECO:0000256" key="7">
    <source>
        <dbReference type="HAMAP-Rule" id="MF_00201"/>
    </source>
</evidence>
<dbReference type="GO" id="GO:0043590">
    <property type="term" value="C:bacterial nucleoid"/>
    <property type="evidence" value="ECO:0007669"/>
    <property type="project" value="TreeGrafter"/>
</dbReference>
<evidence type="ECO:0000256" key="6">
    <source>
        <dbReference type="ARBA" id="ARBA00033409"/>
    </source>
</evidence>
<sequence>MTITTQAFIIKRRTYREYDKVVTLYTPQFGKIEAVAIGTKKPLSKLAGQLEPLQQVCVQLTRGKGLSRIAQVVGGSHFFQKFGNDLTSIVWAQKTLALIDRLVPWKESQSGVYDRLEKYFALLLFAHEESASGAMAPVLTIGFGWQMAGLLGYKPVMTMCVACGVKIGRFGAHFFDIAGGGLCCAKCVGAKEKPPTGMELAQTAKQYLADIVAKPLDFLLEYTSTDEDFKTIQSLFDLFVRYHFPTYAHQRS</sequence>
<comment type="caution">
    <text evidence="9">The sequence shown here is derived from an EMBL/GenBank/DDBJ whole genome shotgun (WGS) entry which is preliminary data.</text>
</comment>
<dbReference type="Pfam" id="PF11967">
    <property type="entry name" value="RecO_N"/>
    <property type="match status" value="1"/>
</dbReference>
<accession>A0A0G1MGJ5</accession>
<evidence type="ECO:0000256" key="1">
    <source>
        <dbReference type="ARBA" id="ARBA00007452"/>
    </source>
</evidence>
<dbReference type="GO" id="GO:0006302">
    <property type="term" value="P:double-strand break repair"/>
    <property type="evidence" value="ECO:0007669"/>
    <property type="project" value="TreeGrafter"/>
</dbReference>
<evidence type="ECO:0000259" key="8">
    <source>
        <dbReference type="Pfam" id="PF11967"/>
    </source>
</evidence>
<dbReference type="HAMAP" id="MF_00201">
    <property type="entry name" value="RecO"/>
    <property type="match status" value="1"/>
</dbReference>
<proteinExistence type="inferred from homology"/>
<dbReference type="SUPFAM" id="SSF57863">
    <property type="entry name" value="ArfGap/RecO-like zinc finger"/>
    <property type="match status" value="1"/>
</dbReference>
<evidence type="ECO:0000256" key="2">
    <source>
        <dbReference type="ARBA" id="ARBA00021310"/>
    </source>
</evidence>
<dbReference type="NCBIfam" id="TIGR00613">
    <property type="entry name" value="reco"/>
    <property type="match status" value="1"/>
</dbReference>
<dbReference type="InterPro" id="IPR022572">
    <property type="entry name" value="DNA_rep/recomb_RecO_N"/>
</dbReference>
<comment type="similarity">
    <text evidence="1 7">Belongs to the RecO family.</text>
</comment>
<dbReference type="EMBL" id="LCKX01000012">
    <property type="protein sequence ID" value="KKU07364.1"/>
    <property type="molecule type" value="Genomic_DNA"/>
</dbReference>
<evidence type="ECO:0000313" key="10">
    <source>
        <dbReference type="Proteomes" id="UP000033999"/>
    </source>
</evidence>
<name>A0A0G1MGJ5_9BACT</name>
<dbReference type="InterPro" id="IPR012340">
    <property type="entry name" value="NA-bd_OB-fold"/>
</dbReference>
<dbReference type="Proteomes" id="UP000033999">
    <property type="component" value="Unassembled WGS sequence"/>
</dbReference>
<dbReference type="AlphaFoldDB" id="A0A0G1MGJ5"/>
<keyword evidence="4 7" id="KW-0233">DNA recombination</keyword>
<dbReference type="Pfam" id="PF02565">
    <property type="entry name" value="RecO_C"/>
    <property type="match status" value="1"/>
</dbReference>
<evidence type="ECO:0000256" key="3">
    <source>
        <dbReference type="ARBA" id="ARBA00022763"/>
    </source>
</evidence>
<dbReference type="InterPro" id="IPR042242">
    <property type="entry name" value="RecO_C"/>
</dbReference>
<protein>
    <recommendedName>
        <fullName evidence="2 7">DNA repair protein RecO</fullName>
    </recommendedName>
    <alternativeName>
        <fullName evidence="6 7">Recombination protein O</fullName>
    </alternativeName>
</protein>
<dbReference type="Gene3D" id="2.40.50.140">
    <property type="entry name" value="Nucleic acid-binding proteins"/>
    <property type="match status" value="1"/>
</dbReference>
<dbReference type="GO" id="GO:0006310">
    <property type="term" value="P:DNA recombination"/>
    <property type="evidence" value="ECO:0007669"/>
    <property type="project" value="UniProtKB-UniRule"/>
</dbReference>
<keyword evidence="5 7" id="KW-0234">DNA repair</keyword>
<evidence type="ECO:0000256" key="5">
    <source>
        <dbReference type="ARBA" id="ARBA00023204"/>
    </source>
</evidence>
<dbReference type="PANTHER" id="PTHR33991:SF1">
    <property type="entry name" value="DNA REPAIR PROTEIN RECO"/>
    <property type="match status" value="1"/>
</dbReference>
<evidence type="ECO:0000313" key="9">
    <source>
        <dbReference type="EMBL" id="KKU07364.1"/>
    </source>
</evidence>
<comment type="function">
    <text evidence="7">Involved in DNA repair and RecF pathway recombination.</text>
</comment>
<feature type="domain" description="DNA replication/recombination mediator RecO N-terminal" evidence="8">
    <location>
        <begin position="1"/>
        <end position="72"/>
    </location>
</feature>
<gene>
    <name evidence="7" type="primary">recO</name>
    <name evidence="9" type="ORF">UX10_C0012G0046</name>
</gene>
<keyword evidence="3 7" id="KW-0227">DNA damage</keyword>
<dbReference type="InterPro" id="IPR003717">
    <property type="entry name" value="RecO"/>
</dbReference>
<dbReference type="InterPro" id="IPR037278">
    <property type="entry name" value="ARFGAP/RecO"/>
</dbReference>
<evidence type="ECO:0000256" key="4">
    <source>
        <dbReference type="ARBA" id="ARBA00023172"/>
    </source>
</evidence>
<dbReference type="Gene3D" id="1.20.1440.120">
    <property type="entry name" value="Recombination protein O, C-terminal domain"/>
    <property type="match status" value="1"/>
</dbReference>
<dbReference type="SUPFAM" id="SSF50249">
    <property type="entry name" value="Nucleic acid-binding proteins"/>
    <property type="match status" value="1"/>
</dbReference>